<organism evidence="1 2">
    <name type="scientific">Alosa alosa</name>
    <name type="common">allis shad</name>
    <dbReference type="NCBI Taxonomy" id="278164"/>
    <lineage>
        <taxon>Eukaryota</taxon>
        <taxon>Metazoa</taxon>
        <taxon>Chordata</taxon>
        <taxon>Craniata</taxon>
        <taxon>Vertebrata</taxon>
        <taxon>Euteleostomi</taxon>
        <taxon>Actinopterygii</taxon>
        <taxon>Neopterygii</taxon>
        <taxon>Teleostei</taxon>
        <taxon>Clupei</taxon>
        <taxon>Clupeiformes</taxon>
        <taxon>Clupeoidei</taxon>
        <taxon>Clupeidae</taxon>
        <taxon>Alosa</taxon>
    </lineage>
</organism>
<gene>
    <name evidence="1" type="ORF">AALO_G00217190</name>
</gene>
<protein>
    <submittedName>
        <fullName evidence="1">Uncharacterized protein</fullName>
    </submittedName>
</protein>
<evidence type="ECO:0000313" key="2">
    <source>
        <dbReference type="Proteomes" id="UP000823561"/>
    </source>
</evidence>
<reference evidence="1" key="1">
    <citation type="submission" date="2020-10" db="EMBL/GenBank/DDBJ databases">
        <title>Chromosome-scale genome assembly of the Allis shad, Alosa alosa.</title>
        <authorList>
            <person name="Margot Z."/>
            <person name="Christophe K."/>
            <person name="Cabau C."/>
            <person name="Louis A."/>
            <person name="Berthelot C."/>
            <person name="Parey E."/>
            <person name="Roest Crollius H."/>
            <person name="Montfort J."/>
            <person name="Robinson-Rechavi M."/>
            <person name="Bucao C."/>
            <person name="Bouchez O."/>
            <person name="Gislard M."/>
            <person name="Lluch J."/>
            <person name="Milhes M."/>
            <person name="Lampietro C."/>
            <person name="Lopez Roques C."/>
            <person name="Donnadieu C."/>
            <person name="Braasch I."/>
            <person name="Desvignes T."/>
            <person name="Postlethwait J."/>
            <person name="Bobe J."/>
            <person name="Guiguen Y."/>
        </authorList>
    </citation>
    <scope>NUCLEOTIDE SEQUENCE</scope>
    <source>
        <strain evidence="1">M-15738</strain>
        <tissue evidence="1">Blood</tissue>
    </source>
</reference>
<evidence type="ECO:0000313" key="1">
    <source>
        <dbReference type="EMBL" id="KAG5268850.1"/>
    </source>
</evidence>
<comment type="caution">
    <text evidence="1">The sequence shown here is derived from an EMBL/GenBank/DDBJ whole genome shotgun (WGS) entry which is preliminary data.</text>
</comment>
<name>A0AAV6G5R3_9TELE</name>
<proteinExistence type="predicted"/>
<dbReference type="AlphaFoldDB" id="A0AAV6G5R3"/>
<keyword evidence="2" id="KW-1185">Reference proteome</keyword>
<accession>A0AAV6G5R3</accession>
<dbReference type="EMBL" id="JADWDJ010000016">
    <property type="protein sequence ID" value="KAG5268850.1"/>
    <property type="molecule type" value="Genomic_DNA"/>
</dbReference>
<sequence>MRLWSMSDISDICSDIAAHFRLPVEICYARPPTDTMQGNQTMETDLWLRDFSNSDLPSPSFGFTFTKGMDYCTGLPGPGPGAQGVRGP</sequence>
<dbReference type="Proteomes" id="UP000823561">
    <property type="component" value="Chromosome 16"/>
</dbReference>